<comment type="caution">
    <text evidence="1">The sequence shown here is derived from an EMBL/GenBank/DDBJ whole genome shotgun (WGS) entry which is preliminary data.</text>
</comment>
<evidence type="ECO:0000313" key="2">
    <source>
        <dbReference type="Proteomes" id="UP001634007"/>
    </source>
</evidence>
<dbReference type="EMBL" id="JBJKBG010000006">
    <property type="protein sequence ID" value="KAL3735666.1"/>
    <property type="molecule type" value="Genomic_DNA"/>
</dbReference>
<accession>A0ABD3KCM0</accession>
<gene>
    <name evidence="1" type="ORF">ACJRO7_024745</name>
</gene>
<dbReference type="PANTHER" id="PTHR47871">
    <property type="entry name" value="NAC DOMAIN-CONTAINING PROTEIN 8"/>
    <property type="match status" value="1"/>
</dbReference>
<protein>
    <submittedName>
        <fullName evidence="1">Uncharacterized protein</fullName>
    </submittedName>
</protein>
<dbReference type="AlphaFoldDB" id="A0ABD3KCM0"/>
<dbReference type="PANTHER" id="PTHR47871:SF2">
    <property type="entry name" value="OS03G0221300 PROTEIN"/>
    <property type="match status" value="1"/>
</dbReference>
<evidence type="ECO:0000313" key="1">
    <source>
        <dbReference type="EMBL" id="KAL3735666.1"/>
    </source>
</evidence>
<sequence length="832" mass="92199">MGSGAETSPSRATVARLGSGGGCAWSSELDHVPLARRRDWLMKSRPRAGGVPPNCAAPVREVEKPVEGGGDGLVAKKEDEDCDVQVDSGGDFAGNEICSESERIRKCSINGKSSWGRNQSGEVHEKNVQDECGTMAFDTSRDTTAILLGHTSVDTSAVFPSRESEWFGFPDNGLDGEPAKFQNREKVDFMCSPMRLPLGENQSNMQNNVPEAMHDMIISNSVTSSKVKIEPFDDNDLLNQQISAVDLSHLLDSEMRLNKRNGEIQDDGWSDELDHVPLLLRRKMLLAGRKVPGAESPKSAISKVNDNACTSHHDVAVVKEEKQLHPSGLPGDDYVKNIDGITRDEIQPLLVSTGFDSCDMLERGDSDICGSTVTDASDTSVSQCCFGANQVSSLPIVFEGIPSSKSRDFVELQKCVDTALSKGKLPKSNLCDVQDPGLCPMMITKPAAALKQSTKVKIEPPDHHAMPKSDNTSKDNLNVKMLLVKSEAQDSDDFSSDKVDHMLLQERLELLTSRIDSVADTNKTYSCYTELIPSVCGSSHPIPESVKLTLPKRLRKRKKTATDSVETALEEDVPGLLKVLLDKGVTVDEIKLYGEAESNELVEESSGNNGFAELEDVISKLYSQRQSFLKFPPIRGSKDAKISYCLACLLSLVEQTRYLHFRKWPAEWGWCRDLQSFIFVFERHNRIVLERPEYGYATYFFELVDSLPIDWQIKRLVIAMRLTSCSRVALIENKVLTVGEDLTEGEARVLMEYGWVPNTGLGTMLNYCDRVYHDQRNEMDISEWRVKIGKLLIEGYNGGSIVPTNIGKITEHRSSMERESLEISQVKMEAGL</sequence>
<organism evidence="1 2">
    <name type="scientific">Eucalyptus globulus</name>
    <name type="common">Tasmanian blue gum</name>
    <dbReference type="NCBI Taxonomy" id="34317"/>
    <lineage>
        <taxon>Eukaryota</taxon>
        <taxon>Viridiplantae</taxon>
        <taxon>Streptophyta</taxon>
        <taxon>Embryophyta</taxon>
        <taxon>Tracheophyta</taxon>
        <taxon>Spermatophyta</taxon>
        <taxon>Magnoliopsida</taxon>
        <taxon>eudicotyledons</taxon>
        <taxon>Gunneridae</taxon>
        <taxon>Pentapetalae</taxon>
        <taxon>rosids</taxon>
        <taxon>malvids</taxon>
        <taxon>Myrtales</taxon>
        <taxon>Myrtaceae</taxon>
        <taxon>Myrtoideae</taxon>
        <taxon>Eucalypteae</taxon>
        <taxon>Eucalyptus</taxon>
    </lineage>
</organism>
<dbReference type="Proteomes" id="UP001634007">
    <property type="component" value="Unassembled WGS sequence"/>
</dbReference>
<name>A0ABD3KCM0_EUCGL</name>
<keyword evidence="2" id="KW-1185">Reference proteome</keyword>
<reference evidence="1 2" key="1">
    <citation type="submission" date="2024-11" db="EMBL/GenBank/DDBJ databases">
        <title>Chromosome-level genome assembly of Eucalyptus globulus Labill. provides insights into its genome evolution.</title>
        <authorList>
            <person name="Li X."/>
        </authorList>
    </citation>
    <scope>NUCLEOTIDE SEQUENCE [LARGE SCALE GENOMIC DNA]</scope>
    <source>
        <strain evidence="1">CL2024</strain>
        <tissue evidence="1">Fresh tender leaves</tissue>
    </source>
</reference>
<proteinExistence type="predicted"/>